<reference evidence="6" key="1">
    <citation type="submission" date="2019-02" db="EMBL/GenBank/DDBJ databases">
        <title>Draft genome sequence of Enterococcus sp. Gos25-1.</title>
        <authorList>
            <person name="Tanaka N."/>
            <person name="Shiwa Y."/>
            <person name="Fujita N."/>
        </authorList>
    </citation>
    <scope>NUCLEOTIDE SEQUENCE [LARGE SCALE GENOMIC DNA]</scope>
    <source>
        <strain evidence="6">Gos25-1</strain>
    </source>
</reference>
<keyword evidence="1" id="KW-0812">Transmembrane</keyword>
<dbReference type="AlphaFoldDB" id="A0A4P5P9B3"/>
<accession>A0A4P5P9B3</accession>
<evidence type="ECO:0000259" key="4">
    <source>
        <dbReference type="Pfam" id="PF17802"/>
    </source>
</evidence>
<dbReference type="Gene3D" id="2.60.40.740">
    <property type="match status" value="1"/>
</dbReference>
<protein>
    <submittedName>
        <fullName evidence="5">Pilus protein</fullName>
    </submittedName>
</protein>
<proteinExistence type="predicted"/>
<dbReference type="InterPro" id="IPR048052">
    <property type="entry name" value="FM1-like"/>
</dbReference>
<keyword evidence="1" id="KW-0472">Membrane</keyword>
<dbReference type="RefSeq" id="WP_146622689.1">
    <property type="nucleotide sequence ID" value="NZ_BJCC01000015.1"/>
</dbReference>
<keyword evidence="1" id="KW-1133">Transmembrane helix</keyword>
<evidence type="ECO:0000256" key="1">
    <source>
        <dbReference type="SAM" id="Phobius"/>
    </source>
</evidence>
<evidence type="ECO:0000313" key="5">
    <source>
        <dbReference type="EMBL" id="GCF94146.1"/>
    </source>
</evidence>
<sequence length="558" mass="60928">MKRKVLSLLTAALCLVPFATGLFGMGESASAAEAAKVTVTLHKKKMDEFPTNPIPNNGEEDADWERFEGLPGVTFEPFDVTSDFYAKFDDELTGSETPAQYQAAMKNFMKTYQLPSGATSAASPDVTDSNGDVTFQLDRRAADGTYKVYYFEETIPSGIDAEKHQGHPVILVLPAVTEDGTVLDDIHLYPKNKMDGELKKELLDEDGNPIVTPAPDDYYSYEIGKKISYRAAFTIPSQIGEVVEKTVSGSKTKQTRYAKLSFEDQVSQKGVLFEGISKIVIGGQELKDAKLAEFMANFNADYKINDLPNYDKDKFAGFKLSAKLHNVTEKADPTKYAESAKTAAALAEYGGKTIEIYYAISFTKDTPVDQQIDNSFGVFMNRDGKDDNKVVDSDDLPPSVGTGGRKFVKHEENKDDKKLDGAEFAVTRVKDGKTQYLVQSADKKNTWTEYTNKSELSAATKFVSKNGGAVEVTGLEFGDYKLVETKAPNGFLLPDTPFNFTVSSGSYGATSIMPLPNVSNGGFLPSTGGAGIIAFLVVGLSLMGIAIFKYRRLQDQAI</sequence>
<dbReference type="Proteomes" id="UP000290567">
    <property type="component" value="Unassembled WGS sequence"/>
</dbReference>
<keyword evidence="6" id="KW-1185">Reference proteome</keyword>
<dbReference type="OrthoDB" id="2249722at2"/>
<dbReference type="Gene3D" id="2.60.40.10">
    <property type="entry name" value="Immunoglobulins"/>
    <property type="match status" value="2"/>
</dbReference>
<dbReference type="InterPro" id="IPR041033">
    <property type="entry name" value="SpaA_PFL_dom_1"/>
</dbReference>
<dbReference type="Pfam" id="PF17802">
    <property type="entry name" value="SpaA"/>
    <property type="match status" value="1"/>
</dbReference>
<evidence type="ECO:0000256" key="2">
    <source>
        <dbReference type="SAM" id="SignalP"/>
    </source>
</evidence>
<comment type="caution">
    <text evidence="5">The sequence shown here is derived from an EMBL/GenBank/DDBJ whole genome shotgun (WGS) entry which is preliminary data.</text>
</comment>
<name>A0A4P5P9B3_9ENTE</name>
<feature type="domain" description="Gram-positive pilin subunit D1 N-terminal" evidence="3">
    <location>
        <begin position="35"/>
        <end position="192"/>
    </location>
</feature>
<dbReference type="Pfam" id="PF16555">
    <property type="entry name" value="GramPos_pilinD1"/>
    <property type="match status" value="1"/>
</dbReference>
<feature type="domain" description="SpaA-like prealbumin fold" evidence="4">
    <location>
        <begin position="411"/>
        <end position="505"/>
    </location>
</feature>
<feature type="chain" id="PRO_5038656349" evidence="2">
    <location>
        <begin position="20"/>
        <end position="558"/>
    </location>
</feature>
<gene>
    <name evidence="5" type="ORF">NRIC_20370</name>
</gene>
<organism evidence="5 6">
    <name type="scientific">Enterococcus florum</name>
    <dbReference type="NCBI Taxonomy" id="2480627"/>
    <lineage>
        <taxon>Bacteria</taxon>
        <taxon>Bacillati</taxon>
        <taxon>Bacillota</taxon>
        <taxon>Bacilli</taxon>
        <taxon>Lactobacillales</taxon>
        <taxon>Enterococcaceae</taxon>
        <taxon>Enterococcus</taxon>
    </lineage>
</organism>
<dbReference type="NCBIfam" id="NF033902">
    <property type="entry name" value="iso_D2_wall_anc"/>
    <property type="match status" value="1"/>
</dbReference>
<dbReference type="InterPro" id="IPR032364">
    <property type="entry name" value="GramPos_pilinD1_N"/>
</dbReference>
<dbReference type="EMBL" id="BJCC01000015">
    <property type="protein sequence ID" value="GCF94146.1"/>
    <property type="molecule type" value="Genomic_DNA"/>
</dbReference>
<keyword evidence="2" id="KW-0732">Signal</keyword>
<dbReference type="NCBIfam" id="TIGR01167">
    <property type="entry name" value="LPXTG_anchor"/>
    <property type="match status" value="1"/>
</dbReference>
<evidence type="ECO:0000313" key="6">
    <source>
        <dbReference type="Proteomes" id="UP000290567"/>
    </source>
</evidence>
<evidence type="ECO:0000259" key="3">
    <source>
        <dbReference type="Pfam" id="PF16555"/>
    </source>
</evidence>
<feature type="signal peptide" evidence="2">
    <location>
        <begin position="1"/>
        <end position="19"/>
    </location>
</feature>
<dbReference type="InterPro" id="IPR013783">
    <property type="entry name" value="Ig-like_fold"/>
</dbReference>
<feature type="transmembrane region" description="Helical" evidence="1">
    <location>
        <begin position="523"/>
        <end position="548"/>
    </location>
</feature>